<reference evidence="1 2" key="1">
    <citation type="submission" date="2019-08" db="EMBL/GenBank/DDBJ databases">
        <title>In-depth cultivation of the pig gut microbiome towards novel bacterial diversity and tailored functional studies.</title>
        <authorList>
            <person name="Wylensek D."/>
            <person name="Hitch T.C.A."/>
            <person name="Clavel T."/>
        </authorList>
    </citation>
    <scope>NUCLEOTIDE SEQUENCE [LARGE SCALE GENOMIC DNA]</scope>
    <source>
        <strain evidence="1 2">Oil+RF-744-WCA-WT-11</strain>
    </source>
</reference>
<protein>
    <submittedName>
        <fullName evidence="1">Uncharacterized protein</fullName>
    </submittedName>
</protein>
<evidence type="ECO:0000313" key="1">
    <source>
        <dbReference type="EMBL" id="MSS13663.1"/>
    </source>
</evidence>
<keyword evidence="2" id="KW-1185">Reference proteome</keyword>
<proteinExistence type="predicted"/>
<dbReference type="EMBL" id="VULZ01000001">
    <property type="protein sequence ID" value="MSS13663.1"/>
    <property type="molecule type" value="Genomic_DNA"/>
</dbReference>
<evidence type="ECO:0000313" key="2">
    <source>
        <dbReference type="Proteomes" id="UP000481852"/>
    </source>
</evidence>
<comment type="caution">
    <text evidence="1">The sequence shown here is derived from an EMBL/GenBank/DDBJ whole genome shotgun (WGS) entry which is preliminary data.</text>
</comment>
<accession>A0A6L5X2K4</accession>
<gene>
    <name evidence="1" type="ORF">FYJ35_01120</name>
</gene>
<dbReference type="RefSeq" id="WP_154521912.1">
    <property type="nucleotide sequence ID" value="NZ_VULZ01000001.1"/>
</dbReference>
<dbReference type="AlphaFoldDB" id="A0A6L5X2K4"/>
<sequence>MKKYYAICDKDDHPIFQSILMKDVAEFAGVTSSSICHALKRKEAGLLKHSRYAIIEDIDEEDE</sequence>
<dbReference type="Proteomes" id="UP000481852">
    <property type="component" value="Unassembled WGS sequence"/>
</dbReference>
<dbReference type="PROSITE" id="PS00356">
    <property type="entry name" value="HTH_LACI_1"/>
    <property type="match status" value="1"/>
</dbReference>
<organism evidence="1 2">
    <name type="scientific">Porcincola intestinalis</name>
    <dbReference type="NCBI Taxonomy" id="2606632"/>
    <lineage>
        <taxon>Bacteria</taxon>
        <taxon>Bacillati</taxon>
        <taxon>Bacillota</taxon>
        <taxon>Clostridia</taxon>
        <taxon>Lachnospirales</taxon>
        <taxon>Lachnospiraceae</taxon>
        <taxon>Porcincola</taxon>
    </lineage>
</organism>
<name>A0A6L5X2K4_9FIRM</name>